<dbReference type="PANTHER" id="PTHR30222:SF17">
    <property type="entry name" value="SPERMIDINE_PUTRESCINE-BINDING PERIPLASMIC PROTEIN"/>
    <property type="match status" value="1"/>
</dbReference>
<dbReference type="InterPro" id="IPR001188">
    <property type="entry name" value="Sperm_putr-bd"/>
</dbReference>
<dbReference type="GO" id="GO:0042597">
    <property type="term" value="C:periplasmic space"/>
    <property type="evidence" value="ECO:0007669"/>
    <property type="project" value="UniProtKB-SubCell"/>
</dbReference>
<dbReference type="RefSeq" id="WP_146295458.1">
    <property type="nucleotide sequence ID" value="NZ_CP042326.1"/>
</dbReference>
<evidence type="ECO:0000256" key="1">
    <source>
        <dbReference type="ARBA" id="ARBA00004418"/>
    </source>
</evidence>
<dbReference type="Pfam" id="PF13343">
    <property type="entry name" value="SBP_bac_6"/>
    <property type="match status" value="1"/>
</dbReference>
<feature type="chain" id="PRO_5023069277" evidence="5">
    <location>
        <begin position="23"/>
        <end position="373"/>
    </location>
</feature>
<dbReference type="OrthoDB" id="503789at2"/>
<accession>A0A5B8NMU8</accession>
<keyword evidence="4" id="KW-0574">Periplasm</keyword>
<dbReference type="EMBL" id="CP042326">
    <property type="protein sequence ID" value="QDZ39861.1"/>
    <property type="molecule type" value="Genomic_DNA"/>
</dbReference>
<gene>
    <name evidence="6" type="ORF">FRE64_07845</name>
</gene>
<dbReference type="AlphaFoldDB" id="A0A5B8NMU8"/>
<keyword evidence="7" id="KW-1185">Reference proteome</keyword>
<evidence type="ECO:0000313" key="6">
    <source>
        <dbReference type="EMBL" id="QDZ39861.1"/>
    </source>
</evidence>
<name>A0A5B8NMU8_9CHRO</name>
<keyword evidence="3 5" id="KW-0732">Signal</keyword>
<evidence type="ECO:0000256" key="2">
    <source>
        <dbReference type="ARBA" id="ARBA00022448"/>
    </source>
</evidence>
<dbReference type="GO" id="GO:0019808">
    <property type="term" value="F:polyamine binding"/>
    <property type="evidence" value="ECO:0007669"/>
    <property type="project" value="InterPro"/>
</dbReference>
<dbReference type="KEGG" id="enn:FRE64_07845"/>
<comment type="subcellular location">
    <subcellularLocation>
        <location evidence="1">Periplasm</location>
    </subcellularLocation>
</comment>
<protein>
    <submittedName>
        <fullName evidence="6">Extracellular solute-binding protein</fullName>
    </submittedName>
</protein>
<dbReference type="PROSITE" id="PS51257">
    <property type="entry name" value="PROKAR_LIPOPROTEIN"/>
    <property type="match status" value="1"/>
</dbReference>
<reference evidence="6" key="1">
    <citation type="submission" date="2019-08" db="EMBL/GenBank/DDBJ databases">
        <title>Carotenoids and Carotenoid Binding Proteins in the Halophilic Cyanobacterium Euhalothece sp. ZM00.</title>
        <authorList>
            <person name="Cho S.M."/>
            <person name="Song J.Y."/>
            <person name="Park Y.-I."/>
        </authorList>
    </citation>
    <scope>NUCLEOTIDE SEQUENCE [LARGE SCALE GENOMIC DNA]</scope>
    <source>
        <strain evidence="6">Z-M001</strain>
    </source>
</reference>
<evidence type="ECO:0000256" key="4">
    <source>
        <dbReference type="ARBA" id="ARBA00022764"/>
    </source>
</evidence>
<dbReference type="Proteomes" id="UP000318453">
    <property type="component" value="Chromosome"/>
</dbReference>
<feature type="signal peptide" evidence="5">
    <location>
        <begin position="1"/>
        <end position="22"/>
    </location>
</feature>
<proteinExistence type="predicted"/>
<dbReference type="Gene3D" id="3.40.190.10">
    <property type="entry name" value="Periplasmic binding protein-like II"/>
    <property type="match status" value="2"/>
</dbReference>
<dbReference type="PANTHER" id="PTHR30222">
    <property type="entry name" value="SPERMIDINE/PUTRESCINE-BINDING PERIPLASMIC PROTEIN"/>
    <property type="match status" value="1"/>
</dbReference>
<evidence type="ECO:0000256" key="5">
    <source>
        <dbReference type="SAM" id="SignalP"/>
    </source>
</evidence>
<evidence type="ECO:0000256" key="3">
    <source>
        <dbReference type="ARBA" id="ARBA00022729"/>
    </source>
</evidence>
<dbReference type="GO" id="GO:0015846">
    <property type="term" value="P:polyamine transport"/>
    <property type="evidence" value="ECO:0007669"/>
    <property type="project" value="InterPro"/>
</dbReference>
<keyword evidence="2" id="KW-0813">Transport</keyword>
<sequence length="373" mass="42955">MLNRRKFLLMVLISAIAPSLQACGNADNTAKVRVLSGSIPSQVLGAFERQFEGEQNLDLNPISQLEDLYEFLEELVEEENSNRADLVTLGDFWLKTAIEKDLIQPLDLEDLSNWNALPSRWRDLVKRDQQGNPDSEGEIWAAPYRWGNTIIAYNEDKFRQAGYDPPTDWEDLWREELKEKISLLDQPREVIGLTLKKLGESYNTDDLDAISNLKSELSALHKQVKFYSSSNYLEPLILGDTWVAVGWSNDILDLRTRYPNIRVITPNSGTALWADVWVRPKGSERFLEPILEWINFCWKKETASQIGLFTNGSSPILLNGNQEEIPDDLKADELRIPPSEILERSEFLLPLSEETREKYQEVWEETRMYSDSK</sequence>
<dbReference type="SUPFAM" id="SSF53850">
    <property type="entry name" value="Periplasmic binding protein-like II"/>
    <property type="match status" value="1"/>
</dbReference>
<dbReference type="PRINTS" id="PR00909">
    <property type="entry name" value="SPERMDNBNDNG"/>
</dbReference>
<evidence type="ECO:0000313" key="7">
    <source>
        <dbReference type="Proteomes" id="UP000318453"/>
    </source>
</evidence>
<organism evidence="6 7">
    <name type="scientific">Euhalothece natronophila Z-M001</name>
    <dbReference type="NCBI Taxonomy" id="522448"/>
    <lineage>
        <taxon>Bacteria</taxon>
        <taxon>Bacillati</taxon>
        <taxon>Cyanobacteriota</taxon>
        <taxon>Cyanophyceae</taxon>
        <taxon>Oscillatoriophycideae</taxon>
        <taxon>Chroococcales</taxon>
        <taxon>Halothecacae</taxon>
        <taxon>Halothece cluster</taxon>
        <taxon>Euhalothece</taxon>
    </lineage>
</organism>